<keyword evidence="5" id="KW-0677">Repeat</keyword>
<feature type="domain" description="Laminin IV type B" evidence="17">
    <location>
        <begin position="673"/>
        <end position="885"/>
    </location>
</feature>
<dbReference type="InterPro" id="IPR013015">
    <property type="entry name" value="Laminin_IV_B"/>
</dbReference>
<evidence type="ECO:0000259" key="17">
    <source>
        <dbReference type="PROSITE" id="PS51116"/>
    </source>
</evidence>
<feature type="coiled-coil region" evidence="13">
    <location>
        <begin position="1790"/>
        <end position="1880"/>
    </location>
</feature>
<feature type="disulfide bond" evidence="12">
    <location>
        <begin position="605"/>
        <end position="614"/>
    </location>
</feature>
<feature type="domain" description="Laminin EGF-like" evidence="16">
    <location>
        <begin position="523"/>
        <end position="582"/>
    </location>
</feature>
<sequence>MRRHRLWGCLMLVTVFVFYASDVSGEQSEDRSRWLESRRKQEYNIRAAGRHPHRTLRGIPERRIGRRFHIIDEGVNEGRSRRLGTRRRQERNEGRSRRLGIRRRQERNEGRSRRLGIRRRPDQRLYEYDGSGRTYRNSRRRGRQFHEVDEGIYHQERSHPRACHKSSCYPAVGNLLIGREKYLKASSTCGKKRKERFCIVSHLKERKKCFICDSRRRRKSHEIENIVSRIGGTRLKWWQAENGKEDVTIQLDLEAEFHFTHLIILFKTFRPAAMLIERSHDFGRTWKVYQYFAYNCAESFPGIPLGPRQRVGDVVCDNRYSGVAPSTEGEVIFKVLPPNIEVANPYSPEVQDLLKMTNLRINFTKLHTLGDSLLDSSKHIKMKYYYAIYEMVVRGSCSCYGHASQCVAERGQAAEPDIVYGKCQCTHYTKGLNCEQCQDLYNDLPWKPAIGNMTNACKKCNCNEHAAKCHFDPAVWESTGRVSGGVCDGCQHNTVGRNCEQCKAFYFQDPRRQITDPSICQPCDCDPRGSLEEGNCEPRSDPANGIMAGTCYCKSNVEGRRCDHCKNGFWKFRLDNPNGCEPCSCNMLGIVGNQGCNEFSGECTCKRNVIGRHCDQCLSEFWGLGSDEVGCKPCSCDPGGAYDSNCDVVNGQCRCRPHVIGRQCDKPEPGYFAGNLDYLVYEAELTRGCRNCQVNVREPEPGKRPTWTGLGFMKVYEGSSLTFNISNIPQTLEYGIAIRYEHKHPMDWEKAIVIIERPGPIDQTGPCANTKPTDDIMTVRLPQRERYVVVYPKACLEKGKGYQVRLELEYYNRQKDSPHAVVYIDSLALIPQIDRIPFFNEIPGGDKHREEFQRFRCGEVFFSVSDRDPPEVCKKFLYSISFFVFGGGLKCDCDLTGSLSEQCDPLGGQCQCKPNVVGRRCDRCAPGTFGFGPKGCASCSCHNIGSVDNFCDMETGQCRCRINTYGQHCDECQPGFWNYPNCRLCECNGHTEICDSRTGYCLECESFTTGPKCDRCISGYYGDPRIEVNIPCQPCPCPGTAESGLNHARGCYLDVHTQKVICHCEEGYKGERCDKCADNYYGNPTAPGSRCQRCMCNDNIDITVPGSCDSVTGECLLCMFNTEGPHCEYCKKGHYGNATQHNCPACVCNPLGTDPTVDHCNSITGQCTCLPNVIGKACDQCSPNHWNLSSGEGCKSCSCDPKGSLSEDCNEFDGQCLCKKGRGGRTCSECEDYYWGDPEVQCFPCKCDFEGAASMQCRHSDGMCFCKKGVIGKYCDQCERGYLGTAPNCNHCGECFDKWDNTILDLKDQTLMLIEKFKEVNDTGTTGLYTKEFEEMERKLNEVRLILAGENVTKLDTSEIEDLLNLIKTNLTHSEAQLKDTKVKLDNTTQRIYDAELALTDLRRRGDNLEKDAENLKNNATQLQEADIEGAFNITKQAQTKSEAAEEQVGVAQTVLDQSARLRYETEELLEQEEIYFNRTYDENVELLTNISDEVSSIDAGIADINRIVCDGSGTVDNCDLLCGGAGCRKCGGISCSKGAVTLVKNALDLAKEAEDIIVVKEAAADDLLNKMEKLNTLTNEALKEASDAFDRAKNAERQSGNTSADIVNLLNRIEEFLSAEGARPAEIRILAEECLSLQMSLGPEEIENLAHEITEIVKNLTNIDAILNDTAKDRKLAKDLEDRAVSAKNDADAILERAKDVQKAVEEAKKFQDQASTAISTSKEDIATAEKDLAEIENQTQETKIITENSLKEVDTMKDQYDELHKKYLKNQRSLQKAVQETINATDLAKKADSDAQLLEENYNKTKDLLDEKALESDKIKARTEELKKKAKELAELATKKYQDLRKLESDFERNNQTLTRYEETLDKLLKESEEALAVIKARSQKYRECT</sequence>
<feature type="domain" description="Laminin N-terminal" evidence="18">
    <location>
        <begin position="164"/>
        <end position="396"/>
    </location>
</feature>
<dbReference type="PRINTS" id="PR00011">
    <property type="entry name" value="EGFLAMININ"/>
</dbReference>
<feature type="disulfide bond" evidence="12">
    <location>
        <begin position="893"/>
        <end position="910"/>
    </location>
</feature>
<comment type="subcellular location">
    <subcellularLocation>
        <location evidence="1">Secreted</location>
        <location evidence="1">Extracellular space</location>
        <location evidence="1">Extracellular matrix</location>
        <location evidence="1">Basement membrane</location>
    </subcellularLocation>
</comment>
<evidence type="ECO:0000256" key="13">
    <source>
        <dbReference type="SAM" id="Coils"/>
    </source>
</evidence>
<feature type="disulfide bond" evidence="12">
    <location>
        <begin position="634"/>
        <end position="646"/>
    </location>
</feature>
<dbReference type="InterPro" id="IPR002049">
    <property type="entry name" value="LE_dom"/>
</dbReference>
<dbReference type="Pfam" id="PF24973">
    <property type="entry name" value="EGF_LMN_ATRN"/>
    <property type="match status" value="2"/>
</dbReference>
<evidence type="ECO:0000259" key="18">
    <source>
        <dbReference type="PROSITE" id="PS51117"/>
    </source>
</evidence>
<gene>
    <name evidence="20" type="primary">LOC106478722</name>
</gene>
<feature type="disulfide bond" evidence="12">
    <location>
        <begin position="1169"/>
        <end position="1178"/>
    </location>
</feature>
<feature type="domain" description="Laminin EGF-like" evidence="16">
    <location>
        <begin position="460"/>
        <end position="522"/>
    </location>
</feature>
<dbReference type="SMART" id="SM00136">
    <property type="entry name" value="LamNT"/>
    <property type="match status" value="1"/>
</dbReference>
<dbReference type="Gene3D" id="2.170.300.10">
    <property type="entry name" value="Tie2 ligand-binding domain superfamily"/>
    <property type="match status" value="1"/>
</dbReference>
<dbReference type="PROSITE" id="PS51117">
    <property type="entry name" value="LAMININ_NTER"/>
    <property type="match status" value="1"/>
</dbReference>
<feature type="disulfide bond" evidence="12">
    <location>
        <begin position="655"/>
        <end position="664"/>
    </location>
</feature>
<feature type="disulfide bond" evidence="12">
    <location>
        <begin position="636"/>
        <end position="653"/>
    </location>
</feature>
<feature type="chain" id="PRO_5045710428" evidence="15">
    <location>
        <begin position="26"/>
        <end position="1892"/>
    </location>
</feature>
<dbReference type="SMART" id="SM00181">
    <property type="entry name" value="EGF"/>
    <property type="match status" value="6"/>
</dbReference>
<feature type="disulfide bond" evidence="12">
    <location>
        <begin position="1197"/>
        <end position="1209"/>
    </location>
</feature>
<name>A0ABM1C5U0_LIMPO</name>
<dbReference type="InterPro" id="IPR050440">
    <property type="entry name" value="Laminin/Netrin_ECM"/>
</dbReference>
<dbReference type="PANTHER" id="PTHR10574:SF375">
    <property type="entry name" value="LAMININ SUBUNIT BETA-1"/>
    <property type="match status" value="1"/>
</dbReference>
<keyword evidence="10" id="KW-0325">Glycoprotein</keyword>
<evidence type="ECO:0000256" key="5">
    <source>
        <dbReference type="ARBA" id="ARBA00022737"/>
    </source>
</evidence>
<feature type="disulfide bond" evidence="12">
    <location>
        <begin position="1218"/>
        <end position="1227"/>
    </location>
</feature>
<evidence type="ECO:0000256" key="8">
    <source>
        <dbReference type="ARBA" id="ARBA00023054"/>
    </source>
</evidence>
<evidence type="ECO:0000256" key="14">
    <source>
        <dbReference type="SAM" id="MobiDB-lite"/>
    </source>
</evidence>
<evidence type="ECO:0000256" key="10">
    <source>
        <dbReference type="ARBA" id="ARBA00023180"/>
    </source>
</evidence>
<feature type="disulfide bond" evidence="12">
    <location>
        <begin position="939"/>
        <end position="951"/>
    </location>
</feature>
<dbReference type="Pfam" id="PF23219">
    <property type="entry name" value="LAMB1"/>
    <property type="match status" value="1"/>
</dbReference>
<dbReference type="Pfam" id="PF00055">
    <property type="entry name" value="Laminin_N"/>
    <property type="match status" value="1"/>
</dbReference>
<feature type="signal peptide" evidence="15">
    <location>
        <begin position="1"/>
        <end position="25"/>
    </location>
</feature>
<dbReference type="InterPro" id="IPR056558">
    <property type="entry name" value="LAMB1-4_helical"/>
</dbReference>
<evidence type="ECO:0000313" key="20">
    <source>
        <dbReference type="RefSeq" id="XP_013794740.1"/>
    </source>
</evidence>
<proteinExistence type="predicted"/>
<feature type="coiled-coil region" evidence="13">
    <location>
        <begin position="1678"/>
        <end position="1747"/>
    </location>
</feature>
<feature type="disulfide bond" evidence="12">
    <location>
        <begin position="553"/>
        <end position="562"/>
    </location>
</feature>
<keyword evidence="11 12" id="KW-0424">Laminin EGF-like domain</keyword>
<dbReference type="SMART" id="SM00180">
    <property type="entry name" value="EGF_Lam"/>
    <property type="match status" value="13"/>
</dbReference>
<evidence type="ECO:0000256" key="12">
    <source>
        <dbReference type="PROSITE-ProRule" id="PRU00460"/>
    </source>
</evidence>
<dbReference type="Pfam" id="PF00053">
    <property type="entry name" value="EGF_laminin"/>
    <property type="match status" value="11"/>
</dbReference>
<keyword evidence="8 13" id="KW-0175">Coiled coil</keyword>
<dbReference type="PROSITE" id="PS01248">
    <property type="entry name" value="EGF_LAM_1"/>
    <property type="match status" value="5"/>
</dbReference>
<feature type="domain" description="Laminin EGF-like" evidence="16">
    <location>
        <begin position="985"/>
        <end position="1034"/>
    </location>
</feature>
<feature type="domain" description="Laminin EGF-like" evidence="16">
    <location>
        <begin position="1197"/>
        <end position="1244"/>
    </location>
</feature>
<evidence type="ECO:0000256" key="7">
    <source>
        <dbReference type="ARBA" id="ARBA00022889"/>
    </source>
</evidence>
<feature type="coiled-coil region" evidence="13">
    <location>
        <begin position="1399"/>
        <end position="1426"/>
    </location>
</feature>
<evidence type="ECO:0000313" key="19">
    <source>
        <dbReference type="Proteomes" id="UP000694941"/>
    </source>
</evidence>
<feature type="disulfide bond" evidence="12">
    <location>
        <begin position="941"/>
        <end position="958"/>
    </location>
</feature>
<accession>A0ABM1C5U0</accession>
<keyword evidence="7" id="KW-0130">Cell adhesion</keyword>
<dbReference type="Pfam" id="PF21199">
    <property type="entry name" value="LAMININ_IV_B"/>
    <property type="match status" value="1"/>
</dbReference>
<feature type="domain" description="Laminin EGF-like" evidence="16">
    <location>
        <begin position="939"/>
        <end position="984"/>
    </location>
</feature>
<dbReference type="Proteomes" id="UP000694941">
    <property type="component" value="Unplaced"/>
</dbReference>
<dbReference type="Gene3D" id="2.60.120.260">
    <property type="entry name" value="Galactose-binding domain-like"/>
    <property type="match status" value="1"/>
</dbReference>
<keyword evidence="3" id="KW-0272">Extracellular matrix</keyword>
<keyword evidence="6" id="KW-0084">Basement membrane</keyword>
<evidence type="ECO:0000256" key="4">
    <source>
        <dbReference type="ARBA" id="ARBA00022729"/>
    </source>
</evidence>
<evidence type="ECO:0000256" key="3">
    <source>
        <dbReference type="ARBA" id="ARBA00022530"/>
    </source>
</evidence>
<dbReference type="RefSeq" id="XP_013794740.1">
    <property type="nucleotide sequence ID" value="XM_013939286.2"/>
</dbReference>
<feature type="disulfide bond" evidence="12">
    <location>
        <begin position="912"/>
        <end position="921"/>
    </location>
</feature>
<evidence type="ECO:0000256" key="6">
    <source>
        <dbReference type="ARBA" id="ARBA00022869"/>
    </source>
</evidence>
<feature type="coiled-coil region" evidence="13">
    <location>
        <begin position="1561"/>
        <end position="1599"/>
    </location>
</feature>
<keyword evidence="2" id="KW-0964">Secreted</keyword>
<feature type="disulfide bond" evidence="12">
    <location>
        <begin position="1004"/>
        <end position="1013"/>
    </location>
</feature>
<evidence type="ECO:0000256" key="2">
    <source>
        <dbReference type="ARBA" id="ARBA00022525"/>
    </source>
</evidence>
<dbReference type="PANTHER" id="PTHR10574">
    <property type="entry name" value="NETRIN/LAMININ-RELATED"/>
    <property type="match status" value="1"/>
</dbReference>
<dbReference type="SUPFAM" id="SSF57196">
    <property type="entry name" value="EGF/Laminin"/>
    <property type="match status" value="13"/>
</dbReference>
<feature type="disulfide bond" evidence="12">
    <location>
        <begin position="960"/>
        <end position="969"/>
    </location>
</feature>
<feature type="domain" description="Laminin EGF-like" evidence="16">
    <location>
        <begin position="1146"/>
        <end position="1196"/>
    </location>
</feature>
<feature type="disulfide bond" evidence="12">
    <location>
        <begin position="490"/>
        <end position="499"/>
    </location>
</feature>
<feature type="disulfide bond" evidence="12">
    <location>
        <begin position="1199"/>
        <end position="1216"/>
    </location>
</feature>
<reference evidence="20" key="1">
    <citation type="submission" date="2025-08" db="UniProtKB">
        <authorList>
            <consortium name="RefSeq"/>
        </authorList>
    </citation>
    <scope>IDENTIFICATION</scope>
    <source>
        <tissue evidence="20">Muscle</tissue>
    </source>
</reference>
<feature type="region of interest" description="Disordered" evidence="14">
    <location>
        <begin position="79"/>
        <end position="120"/>
    </location>
</feature>
<feature type="domain" description="Laminin EGF-like" evidence="16">
    <location>
        <begin position="583"/>
        <end position="633"/>
    </location>
</feature>
<evidence type="ECO:0000256" key="15">
    <source>
        <dbReference type="SAM" id="SignalP"/>
    </source>
</evidence>
<feature type="domain" description="Laminin EGF-like" evidence="16">
    <location>
        <begin position="891"/>
        <end position="938"/>
    </location>
</feature>
<keyword evidence="19" id="KW-1185">Reference proteome</keyword>
<dbReference type="InterPro" id="IPR056863">
    <property type="entry name" value="LMN_ATRN_NET-like_EGF"/>
</dbReference>
<dbReference type="PROSITE" id="PS51116">
    <property type="entry name" value="LAMININ_IVB"/>
    <property type="match status" value="1"/>
</dbReference>
<protein>
    <submittedName>
        <fullName evidence="20">Laminin subunit beta-1-like isoform X1</fullName>
    </submittedName>
</protein>
<organism evidence="19 20">
    <name type="scientific">Limulus polyphemus</name>
    <name type="common">Atlantic horseshoe crab</name>
    <dbReference type="NCBI Taxonomy" id="6850"/>
    <lineage>
        <taxon>Eukaryota</taxon>
        <taxon>Metazoa</taxon>
        <taxon>Ecdysozoa</taxon>
        <taxon>Arthropoda</taxon>
        <taxon>Chelicerata</taxon>
        <taxon>Merostomata</taxon>
        <taxon>Xiphosura</taxon>
        <taxon>Limulidae</taxon>
        <taxon>Limulus</taxon>
    </lineage>
</organism>
<dbReference type="PROSITE" id="PS50027">
    <property type="entry name" value="EGF_LAM_2"/>
    <property type="match status" value="9"/>
</dbReference>
<dbReference type="CDD" id="cd00055">
    <property type="entry name" value="EGF_Lam"/>
    <property type="match status" value="13"/>
</dbReference>
<feature type="disulfide bond" evidence="12">
    <location>
        <begin position="891"/>
        <end position="903"/>
    </location>
</feature>
<evidence type="ECO:0000259" key="16">
    <source>
        <dbReference type="PROSITE" id="PS50027"/>
    </source>
</evidence>
<evidence type="ECO:0000256" key="9">
    <source>
        <dbReference type="ARBA" id="ARBA00023157"/>
    </source>
</evidence>
<dbReference type="GeneID" id="106478722"/>
<evidence type="ECO:0000256" key="1">
    <source>
        <dbReference type="ARBA" id="ARBA00004302"/>
    </source>
</evidence>
<dbReference type="Gene3D" id="2.10.25.10">
    <property type="entry name" value="Laminin"/>
    <property type="match status" value="11"/>
</dbReference>
<keyword evidence="4 15" id="KW-0732">Signal</keyword>
<feature type="domain" description="Laminin EGF-like" evidence="16">
    <location>
        <begin position="634"/>
        <end position="691"/>
    </location>
</feature>
<keyword evidence="9 12" id="KW-1015">Disulfide bond</keyword>
<evidence type="ECO:0000256" key="11">
    <source>
        <dbReference type="ARBA" id="ARBA00023292"/>
    </source>
</evidence>
<dbReference type="InterPro" id="IPR008211">
    <property type="entry name" value="Laminin_N"/>
</dbReference>
<comment type="caution">
    <text evidence="12">Lacks conserved residue(s) required for the propagation of feature annotation.</text>
</comment>
<dbReference type="InterPro" id="IPR000742">
    <property type="entry name" value="EGF"/>
</dbReference>
<feature type="disulfide bond" evidence="12">
    <location>
        <begin position="617"/>
        <end position="631"/>
    </location>
</feature>